<feature type="chain" id="PRO_5029820461" evidence="2">
    <location>
        <begin position="31"/>
        <end position="870"/>
    </location>
</feature>
<sequence length="870" mass="98541">MTSIPRCPARVGAMLLCAAVFAMIAFPAEAAPFQEGIVMSRAMPLGAGVAIALLALVFAAGWAFCNRKNGKTLREIEERCRHLSEHSADVLGITDASLDHSFVSDSVARVLGYDGSEYCALPLERRFPGGFADHVLGLAETSSQIRYSGRMQTKEGPEIWVEILTTRLHREKDGRDGYVHVMRDITWYKHSEARLREQEIRFRKLINDQSDALLVVGADGRILFANPASEQLFESAAEDIRDIRFGVPIAGDIPFEICILGAYGHKTAEMWVSDISWDGEECFIVSLRDISRRIGAEKALRESEQRYRMVADFTYDWELWISPDGTVQYTSPSCERISGYPSEDFLRNPALLDSLVPEDDREAWRTYLHEGMLEASHPLDFRLIKRGGEIRWVCLSSRRVHDDSGRFLGTRSSLRDITDRKNMEIELRHKSLHDALTGLANRTLCLDRIQRGLRRAKRRSSYFFAVVFIDLDRFKVVNESLGHSYGDQVLMQMAERLRSQVRGMDTVSRFGSDEFVLFLDDLDSQREAIAMVKRIRRSISMPFHFGRHEIRLTVSIGIVLGPVADALAEHVLRNANIALHRAKELGGDRFKVFTDRMLDQALHKMSLERDMRLGIDNDEFFLVYQPVIDMRDRSLVGFEALARWQHPERGVLSPYEFIALAEETGLIFDLGSRMLHAACKTLAAWRSELPESERFFVSVNLSGKQFSNHELLEQVRSILHETGVPATQIKLEITETTIMEDAEHAVEKLRRLKNLGITISIDDFGTGYSSMSYLQQFPLDNLKIDLSFVRLMEVSPENKEIVKAIVSLAHTLGLEVVAEGVESEAQEQTLRALGCEYAQGFLYDQPLTVKEAKALMVRSLKISERLPAQG</sequence>
<dbReference type="InterPro" id="IPR001610">
    <property type="entry name" value="PAC"/>
</dbReference>
<feature type="transmembrane region" description="Helical" evidence="1">
    <location>
        <begin position="46"/>
        <end position="65"/>
    </location>
</feature>
<dbReference type="SUPFAM" id="SSF55785">
    <property type="entry name" value="PYP-like sensor domain (PAS domain)"/>
    <property type="match status" value="3"/>
</dbReference>
<dbReference type="SMART" id="SM00091">
    <property type="entry name" value="PAS"/>
    <property type="match status" value="3"/>
</dbReference>
<dbReference type="OrthoDB" id="7673416at2"/>
<dbReference type="AlphaFoldDB" id="A0A7M3MJI9"/>
<evidence type="ECO:0000313" key="7">
    <source>
        <dbReference type="EMBL" id="TVM19686.1"/>
    </source>
</evidence>
<dbReference type="EMBL" id="QMIE01000001">
    <property type="protein sequence ID" value="TVM19686.1"/>
    <property type="molecule type" value="Genomic_DNA"/>
</dbReference>
<dbReference type="Pfam" id="PF00563">
    <property type="entry name" value="EAL"/>
    <property type="match status" value="1"/>
</dbReference>
<dbReference type="PROSITE" id="PS50113">
    <property type="entry name" value="PAC"/>
    <property type="match status" value="2"/>
</dbReference>
<evidence type="ECO:0000256" key="2">
    <source>
        <dbReference type="SAM" id="SignalP"/>
    </source>
</evidence>
<dbReference type="Proteomes" id="UP000448292">
    <property type="component" value="Unassembled WGS sequence"/>
</dbReference>
<dbReference type="CDD" id="cd01949">
    <property type="entry name" value="GGDEF"/>
    <property type="match status" value="1"/>
</dbReference>
<dbReference type="SUPFAM" id="SSF141868">
    <property type="entry name" value="EAL domain-like"/>
    <property type="match status" value="1"/>
</dbReference>
<dbReference type="InterPro" id="IPR000700">
    <property type="entry name" value="PAS-assoc_C"/>
</dbReference>
<dbReference type="InterPro" id="IPR001633">
    <property type="entry name" value="EAL_dom"/>
</dbReference>
<dbReference type="NCBIfam" id="TIGR00229">
    <property type="entry name" value="sensory_box"/>
    <property type="match status" value="2"/>
</dbReference>
<feature type="domain" description="PAC" evidence="4">
    <location>
        <begin position="377"/>
        <end position="429"/>
    </location>
</feature>
<keyword evidence="1" id="KW-0472">Membrane</keyword>
<dbReference type="Gene3D" id="3.30.70.270">
    <property type="match status" value="1"/>
</dbReference>
<comment type="caution">
    <text evidence="7">The sequence shown here is derived from an EMBL/GenBank/DDBJ whole genome shotgun (WGS) entry which is preliminary data.</text>
</comment>
<feature type="domain" description="PAS" evidence="3">
    <location>
        <begin position="198"/>
        <end position="240"/>
    </location>
</feature>
<dbReference type="CDD" id="cd00130">
    <property type="entry name" value="PAS"/>
    <property type="match status" value="2"/>
</dbReference>
<dbReference type="PROSITE" id="PS50112">
    <property type="entry name" value="PAS"/>
    <property type="match status" value="2"/>
</dbReference>
<feature type="domain" description="GGDEF" evidence="6">
    <location>
        <begin position="462"/>
        <end position="595"/>
    </location>
</feature>
<dbReference type="SMART" id="SM00052">
    <property type="entry name" value="EAL"/>
    <property type="match status" value="1"/>
</dbReference>
<keyword evidence="2" id="KW-0732">Signal</keyword>
<protein>
    <submittedName>
        <fullName evidence="7">Sensor domain-containing diguanylate cyclase</fullName>
    </submittedName>
</protein>
<dbReference type="FunFam" id="3.20.20.450:FF:000001">
    <property type="entry name" value="Cyclic di-GMP phosphodiesterase yahA"/>
    <property type="match status" value="1"/>
</dbReference>
<keyword evidence="8" id="KW-1185">Reference proteome</keyword>
<accession>A0A7M3MJI9</accession>
<gene>
    <name evidence="7" type="ORF">DPQ33_00150</name>
</gene>
<dbReference type="Gene3D" id="3.20.20.450">
    <property type="entry name" value="EAL domain"/>
    <property type="match status" value="1"/>
</dbReference>
<evidence type="ECO:0000313" key="8">
    <source>
        <dbReference type="Proteomes" id="UP000448292"/>
    </source>
</evidence>
<dbReference type="SMART" id="SM00267">
    <property type="entry name" value="GGDEF"/>
    <property type="match status" value="1"/>
</dbReference>
<feature type="domain" description="EAL" evidence="5">
    <location>
        <begin position="604"/>
        <end position="860"/>
    </location>
</feature>
<keyword evidence="1" id="KW-0812">Transmembrane</keyword>
<dbReference type="PROSITE" id="PS50883">
    <property type="entry name" value="EAL"/>
    <property type="match status" value="1"/>
</dbReference>
<evidence type="ECO:0000259" key="6">
    <source>
        <dbReference type="PROSITE" id="PS50887"/>
    </source>
</evidence>
<dbReference type="Pfam" id="PF13188">
    <property type="entry name" value="PAS_8"/>
    <property type="match status" value="1"/>
</dbReference>
<dbReference type="InterPro" id="IPR000160">
    <property type="entry name" value="GGDEF_dom"/>
</dbReference>
<dbReference type="PROSITE" id="PS50887">
    <property type="entry name" value="GGDEF"/>
    <property type="match status" value="1"/>
</dbReference>
<dbReference type="PANTHER" id="PTHR44757">
    <property type="entry name" value="DIGUANYLATE CYCLASE DGCP"/>
    <property type="match status" value="1"/>
</dbReference>
<dbReference type="SUPFAM" id="SSF55073">
    <property type="entry name" value="Nucleotide cyclase"/>
    <property type="match status" value="1"/>
</dbReference>
<evidence type="ECO:0000259" key="4">
    <source>
        <dbReference type="PROSITE" id="PS50113"/>
    </source>
</evidence>
<keyword evidence="1" id="KW-1133">Transmembrane helix</keyword>
<name>A0A7M3MJI9_9BACT</name>
<reference evidence="7 8" key="1">
    <citation type="submission" date="2018-06" db="EMBL/GenBank/DDBJ databases">
        <title>Complete genome of Desulfovibrio indonesiensis P37SLT.</title>
        <authorList>
            <person name="Crispim J.S."/>
            <person name="Vidigal P.M.P."/>
            <person name="Silva L.C.F."/>
            <person name="Laguardia C.N."/>
            <person name="Araujo L.C."/>
            <person name="Dias R.S."/>
            <person name="Sousa M.P."/>
            <person name="Paula S.O."/>
            <person name="Silva C."/>
        </authorList>
    </citation>
    <scope>NUCLEOTIDE SEQUENCE [LARGE SCALE GENOMIC DNA]</scope>
    <source>
        <strain evidence="7 8">P37SLT</strain>
    </source>
</reference>
<dbReference type="InterPro" id="IPR035919">
    <property type="entry name" value="EAL_sf"/>
</dbReference>
<dbReference type="Pfam" id="PF00990">
    <property type="entry name" value="GGDEF"/>
    <property type="match status" value="1"/>
</dbReference>
<evidence type="ECO:0000259" key="5">
    <source>
        <dbReference type="PROSITE" id="PS50883"/>
    </source>
</evidence>
<dbReference type="PANTHER" id="PTHR44757:SF2">
    <property type="entry name" value="BIOFILM ARCHITECTURE MAINTENANCE PROTEIN MBAA"/>
    <property type="match status" value="1"/>
</dbReference>
<evidence type="ECO:0000256" key="1">
    <source>
        <dbReference type="SAM" id="Phobius"/>
    </source>
</evidence>
<dbReference type="CDD" id="cd01948">
    <property type="entry name" value="EAL"/>
    <property type="match status" value="1"/>
</dbReference>
<evidence type="ECO:0000259" key="3">
    <source>
        <dbReference type="PROSITE" id="PS50112"/>
    </source>
</evidence>
<dbReference type="NCBIfam" id="TIGR00254">
    <property type="entry name" value="GGDEF"/>
    <property type="match status" value="1"/>
</dbReference>
<dbReference type="InterPro" id="IPR000014">
    <property type="entry name" value="PAS"/>
</dbReference>
<dbReference type="Pfam" id="PF13426">
    <property type="entry name" value="PAS_9"/>
    <property type="match status" value="2"/>
</dbReference>
<organism evidence="7 8">
    <name type="scientific">Oceanidesulfovibrio indonesiensis</name>
    <dbReference type="NCBI Taxonomy" id="54767"/>
    <lineage>
        <taxon>Bacteria</taxon>
        <taxon>Pseudomonadati</taxon>
        <taxon>Thermodesulfobacteriota</taxon>
        <taxon>Desulfovibrionia</taxon>
        <taxon>Desulfovibrionales</taxon>
        <taxon>Desulfovibrionaceae</taxon>
        <taxon>Oceanidesulfovibrio</taxon>
    </lineage>
</organism>
<dbReference type="InterPro" id="IPR052155">
    <property type="entry name" value="Biofilm_reg_signaling"/>
</dbReference>
<dbReference type="Gene3D" id="3.30.450.20">
    <property type="entry name" value="PAS domain"/>
    <property type="match status" value="3"/>
</dbReference>
<feature type="signal peptide" evidence="2">
    <location>
        <begin position="1"/>
        <end position="30"/>
    </location>
</feature>
<dbReference type="InterPro" id="IPR035965">
    <property type="entry name" value="PAS-like_dom_sf"/>
</dbReference>
<dbReference type="InterPro" id="IPR029787">
    <property type="entry name" value="Nucleotide_cyclase"/>
</dbReference>
<dbReference type="InterPro" id="IPR043128">
    <property type="entry name" value="Rev_trsase/Diguanyl_cyclase"/>
</dbReference>
<dbReference type="SMART" id="SM00086">
    <property type="entry name" value="PAC"/>
    <property type="match status" value="2"/>
</dbReference>
<feature type="domain" description="PAS" evidence="3">
    <location>
        <begin position="303"/>
        <end position="359"/>
    </location>
</feature>
<feature type="domain" description="PAC" evidence="4">
    <location>
        <begin position="145"/>
        <end position="197"/>
    </location>
</feature>
<proteinExistence type="predicted"/>